<name>A0A0K0EWN5_STRVS</name>
<dbReference type="AlphaFoldDB" id="A0A0K0EWN5"/>
<evidence type="ECO:0000313" key="1">
    <source>
        <dbReference type="Proteomes" id="UP000035680"/>
    </source>
</evidence>
<proteinExistence type="predicted"/>
<sequence>MASNQIKFDATFLYKFRGNSKEYLDYLNKIFLFSDIVVKEDFDHVKHFLRKQSNSTINLFFDTYKNTEAWNRKAVQKFCNSLLLEVSNRPVNELMNLARAKKLKNENIKTYAMRLKSLLSFMSNEEKEQIIFYKITSEADVSLRNCLSGISNFTFTEIISTVDGYFMINEFKRLLVPPESKSDSSFKKSAYLSKFRRKDKFISHSVSSDRVKDKVNNTDSSELVIKTDSIKHSPEADNSTISWGNGNLQSKKTLFTKPSVFFGRDVVVMLNNGATCNILALQEVQKHNWRFHKENFEVKEVNNTSLNLIDFLDANVSKIGLTKNITCRFYVFLCNESSISGGFVKN</sequence>
<accession>A0A0K0EWN5</accession>
<evidence type="ECO:0000313" key="2">
    <source>
        <dbReference type="WBParaSite" id="SVE_0093800.1"/>
    </source>
</evidence>
<reference evidence="1" key="1">
    <citation type="submission" date="2014-07" db="EMBL/GenBank/DDBJ databases">
        <authorList>
            <person name="Martin A.A"/>
            <person name="De Silva N."/>
        </authorList>
    </citation>
    <scope>NUCLEOTIDE SEQUENCE</scope>
</reference>
<dbReference type="WBParaSite" id="SVE_0093800.1">
    <property type="protein sequence ID" value="SVE_0093800.1"/>
    <property type="gene ID" value="SVE_0093800"/>
</dbReference>
<keyword evidence="1" id="KW-1185">Reference proteome</keyword>
<protein>
    <submittedName>
        <fullName evidence="2">Retrotrans_gag domain-containing protein</fullName>
    </submittedName>
</protein>
<reference evidence="2" key="2">
    <citation type="submission" date="2015-08" db="UniProtKB">
        <authorList>
            <consortium name="WormBaseParasite"/>
        </authorList>
    </citation>
    <scope>IDENTIFICATION</scope>
</reference>
<dbReference type="Proteomes" id="UP000035680">
    <property type="component" value="Unassembled WGS sequence"/>
</dbReference>
<organism evidence="1 2">
    <name type="scientific">Strongyloides venezuelensis</name>
    <name type="common">Threadworm</name>
    <dbReference type="NCBI Taxonomy" id="75913"/>
    <lineage>
        <taxon>Eukaryota</taxon>
        <taxon>Metazoa</taxon>
        <taxon>Ecdysozoa</taxon>
        <taxon>Nematoda</taxon>
        <taxon>Chromadorea</taxon>
        <taxon>Rhabditida</taxon>
        <taxon>Tylenchina</taxon>
        <taxon>Panagrolaimomorpha</taxon>
        <taxon>Strongyloidoidea</taxon>
        <taxon>Strongyloididae</taxon>
        <taxon>Strongyloides</taxon>
    </lineage>
</organism>